<comment type="similarity">
    <text evidence="1">Belongs to the 'GDXG' lipolytic enzyme family.</text>
</comment>
<name>A0ABP7HTS6_9ACTN</name>
<keyword evidence="2 5" id="KW-0378">Hydrolase</keyword>
<proteinExistence type="inferred from homology"/>
<evidence type="ECO:0000313" key="6">
    <source>
        <dbReference type="Proteomes" id="UP001500888"/>
    </source>
</evidence>
<evidence type="ECO:0000256" key="2">
    <source>
        <dbReference type="ARBA" id="ARBA00022801"/>
    </source>
</evidence>
<dbReference type="RefSeq" id="WP_344938125.1">
    <property type="nucleotide sequence ID" value="NZ_BAAAZR010000004.1"/>
</dbReference>
<reference evidence="6" key="1">
    <citation type="journal article" date="2019" name="Int. J. Syst. Evol. Microbiol.">
        <title>The Global Catalogue of Microorganisms (GCM) 10K type strain sequencing project: providing services to taxonomists for standard genome sequencing and annotation.</title>
        <authorList>
            <consortium name="The Broad Institute Genomics Platform"/>
            <consortium name="The Broad Institute Genome Sequencing Center for Infectious Disease"/>
            <person name="Wu L."/>
            <person name="Ma J."/>
        </authorList>
    </citation>
    <scope>NUCLEOTIDE SEQUENCE [LARGE SCALE GENOMIC DNA]</scope>
    <source>
        <strain evidence="6">JCM 16908</strain>
    </source>
</reference>
<evidence type="ECO:0000259" key="4">
    <source>
        <dbReference type="Pfam" id="PF07859"/>
    </source>
</evidence>
<feature type="active site" evidence="3">
    <location>
        <position position="166"/>
    </location>
</feature>
<dbReference type="InterPro" id="IPR050300">
    <property type="entry name" value="GDXG_lipolytic_enzyme"/>
</dbReference>
<dbReference type="GO" id="GO:0016787">
    <property type="term" value="F:hydrolase activity"/>
    <property type="evidence" value="ECO:0007669"/>
    <property type="project" value="UniProtKB-KW"/>
</dbReference>
<dbReference type="SUPFAM" id="SSF53474">
    <property type="entry name" value="alpha/beta-Hydrolases"/>
    <property type="match status" value="1"/>
</dbReference>
<evidence type="ECO:0000256" key="1">
    <source>
        <dbReference type="ARBA" id="ARBA00010515"/>
    </source>
</evidence>
<evidence type="ECO:0000313" key="5">
    <source>
        <dbReference type="EMBL" id="GAA3804175.1"/>
    </source>
</evidence>
<dbReference type="EMBL" id="BAAAZR010000004">
    <property type="protein sequence ID" value="GAA3804175.1"/>
    <property type="molecule type" value="Genomic_DNA"/>
</dbReference>
<evidence type="ECO:0000256" key="3">
    <source>
        <dbReference type="PROSITE-ProRule" id="PRU10038"/>
    </source>
</evidence>
<dbReference type="InterPro" id="IPR013094">
    <property type="entry name" value="AB_hydrolase_3"/>
</dbReference>
<comment type="caution">
    <text evidence="5">The sequence shown here is derived from an EMBL/GenBank/DDBJ whole genome shotgun (WGS) entry which is preliminary data.</text>
</comment>
<dbReference type="Gene3D" id="3.40.50.1820">
    <property type="entry name" value="alpha/beta hydrolase"/>
    <property type="match status" value="1"/>
</dbReference>
<dbReference type="Pfam" id="PF07859">
    <property type="entry name" value="Abhydrolase_3"/>
    <property type="match status" value="1"/>
</dbReference>
<dbReference type="InterPro" id="IPR002168">
    <property type="entry name" value="Lipase_GDXG_HIS_AS"/>
</dbReference>
<dbReference type="PANTHER" id="PTHR48081">
    <property type="entry name" value="AB HYDROLASE SUPERFAMILY PROTEIN C4A8.06C"/>
    <property type="match status" value="1"/>
</dbReference>
<gene>
    <name evidence="5" type="ORF">GCM10022226_24980</name>
</gene>
<dbReference type="PROSITE" id="PS01174">
    <property type="entry name" value="LIPASE_GDXG_SER"/>
    <property type="match status" value="1"/>
</dbReference>
<sequence length="344" mass="37145">MQQDIDVDIRPVYPMSWRASALNGLLRGTTKPLSALLLRHTVGMTLVSRLVALGERIPLPAPPGVSIVKEDAHPFGSEWVRAGSDIDESKVLLYFHGGAYFFCSPATHRPITWRLSAAARRPVLAVDYRQGPVHSLSESLADALAAYRGLLDRGYASSDILLAGDSAGGHLTLATLLSLRDHGLPLPSAAVCLSPWADLSDGRRTVNRWLDPMLPAGRVDWLARRWTAGLDCRDPLVSPVYGDYTGLPPMMVVTGSTEVLRDEGRRVALRARDAGVKVTYEEWHRMPHVFAILADVVPEARLVFGHIQRFLDAVEVSAAGTASSPATEPLLASVAGPEPDSAAA</sequence>
<dbReference type="PANTHER" id="PTHR48081:SF8">
    <property type="entry name" value="ALPHA_BETA HYDROLASE FOLD-3 DOMAIN-CONTAINING PROTEIN-RELATED"/>
    <property type="match status" value="1"/>
</dbReference>
<dbReference type="InterPro" id="IPR033140">
    <property type="entry name" value="Lipase_GDXG_put_SER_AS"/>
</dbReference>
<dbReference type="InterPro" id="IPR029058">
    <property type="entry name" value="AB_hydrolase_fold"/>
</dbReference>
<organism evidence="5 6">
    <name type="scientific">Sphaerisporangium flaviroseum</name>
    <dbReference type="NCBI Taxonomy" id="509199"/>
    <lineage>
        <taxon>Bacteria</taxon>
        <taxon>Bacillati</taxon>
        <taxon>Actinomycetota</taxon>
        <taxon>Actinomycetes</taxon>
        <taxon>Streptosporangiales</taxon>
        <taxon>Streptosporangiaceae</taxon>
        <taxon>Sphaerisporangium</taxon>
    </lineage>
</organism>
<protein>
    <submittedName>
        <fullName evidence="5">Alpha/beta hydrolase</fullName>
    </submittedName>
</protein>
<dbReference type="PROSITE" id="PS01173">
    <property type="entry name" value="LIPASE_GDXG_HIS"/>
    <property type="match status" value="1"/>
</dbReference>
<accession>A0ABP7HTS6</accession>
<feature type="domain" description="Alpha/beta hydrolase fold-3" evidence="4">
    <location>
        <begin position="92"/>
        <end position="291"/>
    </location>
</feature>
<dbReference type="Proteomes" id="UP001500888">
    <property type="component" value="Unassembled WGS sequence"/>
</dbReference>
<keyword evidence="6" id="KW-1185">Reference proteome</keyword>